<dbReference type="CDD" id="cd10909">
    <property type="entry name" value="ChtBD1_GH18_2"/>
    <property type="match status" value="1"/>
</dbReference>
<accession>C3XSV3</accession>
<reference evidence="1" key="1">
    <citation type="journal article" date="2008" name="Nature">
        <title>The amphioxus genome and the evolution of the chordate karyotype.</title>
        <authorList>
            <consortium name="US DOE Joint Genome Institute (JGI-PGF)"/>
            <person name="Putnam N.H."/>
            <person name="Butts T."/>
            <person name="Ferrier D.E.K."/>
            <person name="Furlong R.F."/>
            <person name="Hellsten U."/>
            <person name="Kawashima T."/>
            <person name="Robinson-Rechavi M."/>
            <person name="Shoguchi E."/>
            <person name="Terry A."/>
            <person name="Yu J.-K."/>
            <person name="Benito-Gutierrez E.L."/>
            <person name="Dubchak I."/>
            <person name="Garcia-Fernandez J."/>
            <person name="Gibson-Brown J.J."/>
            <person name="Grigoriev I.V."/>
            <person name="Horton A.C."/>
            <person name="de Jong P.J."/>
            <person name="Jurka J."/>
            <person name="Kapitonov V.V."/>
            <person name="Kohara Y."/>
            <person name="Kuroki Y."/>
            <person name="Lindquist E."/>
            <person name="Lucas S."/>
            <person name="Osoegawa K."/>
            <person name="Pennacchio L.A."/>
            <person name="Salamov A.A."/>
            <person name="Satou Y."/>
            <person name="Sauka-Spengler T."/>
            <person name="Schmutz J."/>
            <person name="Shin-I T."/>
            <person name="Toyoda A."/>
            <person name="Bronner-Fraser M."/>
            <person name="Fujiyama A."/>
            <person name="Holland L.Z."/>
            <person name="Holland P.W.H."/>
            <person name="Satoh N."/>
            <person name="Rokhsar D.S."/>
        </authorList>
    </citation>
    <scope>NUCLEOTIDE SEQUENCE [LARGE SCALE GENOMIC DNA]</scope>
    <source>
        <strain evidence="1">S238N-H82</strain>
        <tissue evidence="1">Testes</tissue>
    </source>
</reference>
<evidence type="ECO:0000313" key="1">
    <source>
        <dbReference type="EMBL" id="EEN69024.1"/>
    </source>
</evidence>
<dbReference type="InParanoid" id="C3XSV3"/>
<sequence>MNMAEDTTNAVLSVHTHYVLEDSLTPTRSDAQITTDLKPYAGSNPLPNPMYEIGPIPCENDAVQDSTTKAGIRYPPITYNNLTNSGTLDKDKHPSISMGCKEHDDDNHTFEVNGDASNGINIASDEVDFSADTNENMYQNDIEVSKLTINTTSPESIKYPNPSCSNQKIQNTITNQKSLTKAVQQPNSGYTSNIIGCKSSTNPYAARVVTTTYNDGYGKDISQNDIAAEVLAPVDTIDDNADLEPYAVAYEVHDSSHISGCNSTEQDADEVVPVDDNTDIPTNRHIPSTDPNTIPDTLNWNPMYVPNIPQQAHCRQSALDTNYITGQHNEDAAYTDGHPAVDTTYTDGHHVVDTNYTDGHYVVYTTYTDDDPAIDTTYTDGQPAVDTTYNDDHPAVDNTYIHATASLEDFFFTKENGRFFGEASDLITAYDNIDAAECARRCLQGYRSYHGVSPPCLSFNHRPAGSPEGGSARCWLRSSAKDVVASPGPEWNSWPHRNYYQRNGQSALDTNYITGQHNEDAAYTDGHPAVDTTYTDGHHVVDTNYTDGHYVVYTTYTDDDPAIDTTYTDGQPAVDTTYNDDHPAVDNTYIHATASLEDFFFTKENGRFFGEASDLITAYDNIDAAECARRCLQGYRSYHGVSPPCLSFNHRPAGSPEGVNVSYEDLFFTKEKGRFFGDHPDHIVSYSDIDADECARRCLRGFDSYDGIKSPCLSFNHRPAGSPEDASARCWLRRSAKDVAASPGPEWGSWPHRNYYQRKGLKNKWRDDFRCGQGYPLLHGPPAECDPDGEAPCCSDINWCGGSFDHCNCPGCVDY</sequence>
<dbReference type="EMBL" id="GG666459">
    <property type="protein sequence ID" value="EEN69024.1"/>
    <property type="molecule type" value="Genomic_DNA"/>
</dbReference>
<feature type="non-terminal residue" evidence="1">
    <location>
        <position position="815"/>
    </location>
</feature>
<dbReference type="PANTHER" id="PTHR20003:SF8">
    <property type="entry name" value="PROLINE-RICH PROTEIN BSTNI SUBFAMILY 3"/>
    <property type="match status" value="1"/>
</dbReference>
<gene>
    <name evidence="1" type="ORF">BRAFLDRAFT_74800</name>
</gene>
<name>C3XSV3_BRAFL</name>
<dbReference type="PANTHER" id="PTHR20003">
    <property type="entry name" value="GLYCOPROTEIN-RELATED"/>
    <property type="match status" value="1"/>
</dbReference>
<organism>
    <name type="scientific">Branchiostoma floridae</name>
    <name type="common">Florida lancelet</name>
    <name type="synonym">Amphioxus</name>
    <dbReference type="NCBI Taxonomy" id="7739"/>
    <lineage>
        <taxon>Eukaryota</taxon>
        <taxon>Metazoa</taxon>
        <taxon>Chordata</taxon>
        <taxon>Cephalochordata</taxon>
        <taxon>Leptocardii</taxon>
        <taxon>Amphioxiformes</taxon>
        <taxon>Branchiostomatidae</taxon>
        <taxon>Branchiostoma</taxon>
    </lineage>
</organism>
<proteinExistence type="predicted"/>
<protein>
    <submittedName>
        <fullName evidence="1">Uncharacterized protein</fullName>
    </submittedName>
</protein>
<dbReference type="AlphaFoldDB" id="C3XSV3"/>